<protein>
    <submittedName>
        <fullName evidence="4">Nucleotidyltransferase</fullName>
    </submittedName>
</protein>
<gene>
    <name evidence="4" type="ORF">AB8B22_05930</name>
</gene>
<dbReference type="GO" id="GO:0016779">
    <property type="term" value="F:nucleotidyltransferase activity"/>
    <property type="evidence" value="ECO:0007669"/>
    <property type="project" value="InterPro"/>
</dbReference>
<dbReference type="AlphaFoldDB" id="A0AB39VG71"/>
<dbReference type="EMBL" id="CP165644">
    <property type="protein sequence ID" value="XDU65968.1"/>
    <property type="molecule type" value="Genomic_DNA"/>
</dbReference>
<dbReference type="RefSeq" id="WP_369710431.1">
    <property type="nucleotide sequence ID" value="NZ_CP165644.1"/>
</dbReference>
<evidence type="ECO:0000256" key="1">
    <source>
        <dbReference type="ARBA" id="ARBA00023118"/>
    </source>
</evidence>
<feature type="coiled-coil region" evidence="2">
    <location>
        <begin position="7"/>
        <end position="34"/>
    </location>
</feature>
<dbReference type="SUPFAM" id="SSF81301">
    <property type="entry name" value="Nucleotidyltransferase"/>
    <property type="match status" value="1"/>
</dbReference>
<feature type="domain" description="Adenylyl/Guanylyl and SMODS C-terminal sensor" evidence="3">
    <location>
        <begin position="344"/>
        <end position="469"/>
    </location>
</feature>
<dbReference type="Pfam" id="PF18134">
    <property type="entry name" value="AGS_C"/>
    <property type="match status" value="1"/>
</dbReference>
<dbReference type="InterPro" id="IPR040511">
    <property type="entry name" value="AGS_C"/>
</dbReference>
<sequence>MEYSKKIIKILEEIEVSESNYEKAENRYKNISEYICNSELKKFNPDIFIQGSIKLGTAIKPITEEGSYDIDIVCCFEKLSKNEITQRDLKNQLGKEIINYSKKNNMKNKPKNGKRCWTMNYIDKDNFHIDIMPCIPNNQNSNNIVALTDKRNKEYNIITNNWEISVPRDYYNWFIKISENEKYKKAFAENVKLNIEEIPDYKIKTPLQQIIQILKRHAEIEFSNNMEYKPSSIIITTLVAKTYDNLIKEKKIRNFDELLIEIVKKLKYHINKNENGNPCILNPVNEKENLSLKWEDDVKYFNEFNRWIEKINKDFYLQENVLMGVGESLKIEKSIYDNEKLVKEISHHKKPEWKMVNEKEIKIIVKYEIRGFRERKIESNTPINKNARLKFEINLNNTEKYEIYWQVTNTGNEAQEANCLRGDFYNSHIEKGKKIRREKTAYIGKHYVEAYLVKNGICYGKSEPFVVNIVQELKNPLTM</sequence>
<dbReference type="CDD" id="cd05400">
    <property type="entry name" value="NT_2-5OAS_ClassI-CCAase"/>
    <property type="match status" value="1"/>
</dbReference>
<keyword evidence="1" id="KW-0051">Antiviral defense</keyword>
<dbReference type="InterPro" id="IPR006116">
    <property type="entry name" value="NT_2-5OAS_ClassI-CCAase"/>
</dbReference>
<proteinExistence type="predicted"/>
<accession>A0AB39VG71</accession>
<dbReference type="Gene3D" id="3.30.460.10">
    <property type="entry name" value="Beta Polymerase, domain 2"/>
    <property type="match status" value="1"/>
</dbReference>
<evidence type="ECO:0000259" key="3">
    <source>
        <dbReference type="Pfam" id="PF18134"/>
    </source>
</evidence>
<organism evidence="4">
    <name type="scientific">Leptotrichia rugosa</name>
    <dbReference type="NCBI Taxonomy" id="3239302"/>
    <lineage>
        <taxon>Bacteria</taxon>
        <taxon>Fusobacteriati</taxon>
        <taxon>Fusobacteriota</taxon>
        <taxon>Fusobacteriia</taxon>
        <taxon>Fusobacteriales</taxon>
        <taxon>Leptotrichiaceae</taxon>
        <taxon>Leptotrichia</taxon>
    </lineage>
</organism>
<dbReference type="GO" id="GO:0051607">
    <property type="term" value="P:defense response to virus"/>
    <property type="evidence" value="ECO:0007669"/>
    <property type="project" value="UniProtKB-KW"/>
</dbReference>
<dbReference type="Pfam" id="PF18144">
    <property type="entry name" value="SMODS"/>
    <property type="match status" value="1"/>
</dbReference>
<name>A0AB39VG71_9FUSO</name>
<keyword evidence="2" id="KW-0175">Coiled coil</keyword>
<evidence type="ECO:0000313" key="4">
    <source>
        <dbReference type="EMBL" id="XDU65968.1"/>
    </source>
</evidence>
<dbReference type="InterPro" id="IPR043519">
    <property type="entry name" value="NT_sf"/>
</dbReference>
<reference evidence="4" key="1">
    <citation type="submission" date="2024-07" db="EMBL/GenBank/DDBJ databases">
        <authorList>
            <person name="Li X.-J."/>
            <person name="Wang X."/>
        </authorList>
    </citation>
    <scope>NUCLEOTIDE SEQUENCE</scope>
    <source>
        <strain evidence="4">HSP-334</strain>
    </source>
</reference>
<dbReference type="KEGG" id="lrug:AB8B22_05930"/>
<evidence type="ECO:0000256" key="2">
    <source>
        <dbReference type="SAM" id="Coils"/>
    </source>
</evidence>